<gene>
    <name evidence="2" type="ORF">AA15669_0060</name>
</gene>
<keyword evidence="3" id="KW-1185">Reference proteome</keyword>
<proteinExistence type="predicted"/>
<dbReference type="Proteomes" id="UP001062901">
    <property type="component" value="Unassembled WGS sequence"/>
</dbReference>
<dbReference type="RefSeq" id="WP_018979651.1">
    <property type="nucleotide sequence ID" value="NZ_BAQD01000001.1"/>
</dbReference>
<name>A0ABQ0NZ89_9PROT</name>
<dbReference type="PANTHER" id="PTHR38442:SF1">
    <property type="entry name" value="INNER MEMBRANE PROTEIN"/>
    <property type="match status" value="1"/>
</dbReference>
<evidence type="ECO:0000313" key="3">
    <source>
        <dbReference type="Proteomes" id="UP001062901"/>
    </source>
</evidence>
<evidence type="ECO:0000256" key="1">
    <source>
        <dbReference type="SAM" id="Phobius"/>
    </source>
</evidence>
<keyword evidence="1" id="KW-0472">Membrane</keyword>
<dbReference type="EMBL" id="BAQD01000001">
    <property type="protein sequence ID" value="GBQ04615.1"/>
    <property type="molecule type" value="Genomic_DNA"/>
</dbReference>
<protein>
    <recommendedName>
        <fullName evidence="4">DUF445 domain-containing protein</fullName>
    </recommendedName>
</protein>
<reference evidence="2" key="1">
    <citation type="submission" date="2013-04" db="EMBL/GenBank/DDBJ databases">
        <title>The genome sequencing project of 58 acetic acid bacteria.</title>
        <authorList>
            <person name="Okamoto-Kainuma A."/>
            <person name="Ishikawa M."/>
            <person name="Umino S."/>
            <person name="Koizumi Y."/>
            <person name="Shiwa Y."/>
            <person name="Yoshikawa H."/>
            <person name="Matsutani M."/>
            <person name="Matsushita K."/>
        </authorList>
    </citation>
    <scope>NUCLEOTIDE SEQUENCE</scope>
    <source>
        <strain evidence="2">DSM 15669</strain>
    </source>
</reference>
<dbReference type="PANTHER" id="PTHR38442">
    <property type="entry name" value="INNER MEMBRANE PROTEIN-RELATED"/>
    <property type="match status" value="1"/>
</dbReference>
<feature type="transmembrane region" description="Helical" evidence="1">
    <location>
        <begin position="397"/>
        <end position="422"/>
    </location>
</feature>
<dbReference type="Pfam" id="PF04286">
    <property type="entry name" value="DUF445"/>
    <property type="match status" value="1"/>
</dbReference>
<evidence type="ECO:0000313" key="2">
    <source>
        <dbReference type="EMBL" id="GBQ04615.1"/>
    </source>
</evidence>
<comment type="caution">
    <text evidence="2">The sequence shown here is derived from an EMBL/GenBank/DDBJ whole genome shotgun (WGS) entry which is preliminary data.</text>
</comment>
<keyword evidence="1" id="KW-1133">Transmembrane helix</keyword>
<feature type="transmembrane region" description="Helical" evidence="1">
    <location>
        <begin position="18"/>
        <end position="38"/>
    </location>
</feature>
<organism evidence="2 3">
    <name type="scientific">Saccharibacter floricola DSM 15669</name>
    <dbReference type="NCBI Taxonomy" id="1123227"/>
    <lineage>
        <taxon>Bacteria</taxon>
        <taxon>Pseudomonadati</taxon>
        <taxon>Pseudomonadota</taxon>
        <taxon>Alphaproteobacteria</taxon>
        <taxon>Acetobacterales</taxon>
        <taxon>Acetobacteraceae</taxon>
        <taxon>Saccharibacter</taxon>
    </lineage>
</organism>
<sequence length="424" mass="47010">MSEAHAAEQSKLSRPGTVATVLLVGMGGLAVGSSLPIWERLYAHSVVLDMIQAGARAGVVGGLADWFAVTALFRHPMGLPIPHTAILPRRKKQLGQAMGRFVAEHFFTEHDLTALLERFDCSKALVKTLQNPTTRDAVVDNMRRIAPGLLERLEDGRGSALAGRLLPVLLHGRDVAPLVARVLRAMVNVDVHQEVFSFFLSQFKELVVQHEPEFHRFVEERVREQGGRFVGWAIGGRVASQALNALKVELERVDPMDSDVRHGFTTWVNEKIDQLEKDPAQLTRIMEHISDFLGHDAVKEWWGSLWRRLRIVTEDDSQRSDGWSAQVSQALLDHVVDMLSEDKEFSAKINHIVSRSAVHMIAGIRQEVAALIARVMEKWDGPSLAARLERGVGKDLAYIRINGTVVGFLVGGLLEAVLGLVARL</sequence>
<accession>A0ABQ0NZ89</accession>
<dbReference type="InterPro" id="IPR007383">
    <property type="entry name" value="DUF445"/>
</dbReference>
<keyword evidence="1" id="KW-0812">Transmembrane</keyword>
<evidence type="ECO:0008006" key="4">
    <source>
        <dbReference type="Google" id="ProtNLM"/>
    </source>
</evidence>